<accession>L1M036</accession>
<comment type="caution">
    <text evidence="1">The sequence shown here is derived from an EMBL/GenBank/DDBJ whole genome shotgun (WGS) entry which is preliminary data.</text>
</comment>
<protein>
    <submittedName>
        <fullName evidence="1">Uncharacterized protein</fullName>
    </submittedName>
</protein>
<name>L1M036_9PSED</name>
<dbReference type="EMBL" id="AMWJ02000002">
    <property type="protein sequence ID" value="NNJ17419.1"/>
    <property type="molecule type" value="Genomic_DNA"/>
</dbReference>
<evidence type="ECO:0000313" key="1">
    <source>
        <dbReference type="EMBL" id="NNJ17419.1"/>
    </source>
</evidence>
<sequence length="55" mass="6194">MSHEQVIKLMRETLAQLSIEVRVGSQHETRDMLLSAAAMAVFVLAMSWILFGLFS</sequence>
<evidence type="ECO:0000313" key="2">
    <source>
        <dbReference type="Proteomes" id="UP000010448"/>
    </source>
</evidence>
<keyword evidence="2" id="KW-1185">Reference proteome</keyword>
<dbReference type="AlphaFoldDB" id="L1M036"/>
<organism evidence="1 2">
    <name type="scientific">Pseudomonas bharatica CSV86</name>
    <dbReference type="NCBI Taxonomy" id="1005395"/>
    <lineage>
        <taxon>Bacteria</taxon>
        <taxon>Pseudomonadati</taxon>
        <taxon>Pseudomonadota</taxon>
        <taxon>Gammaproteobacteria</taxon>
        <taxon>Pseudomonadales</taxon>
        <taxon>Pseudomonadaceae</taxon>
        <taxon>Pseudomonas</taxon>
        <taxon>Pseudomonas bharatica</taxon>
    </lineage>
</organism>
<proteinExistence type="predicted"/>
<reference evidence="1 2" key="1">
    <citation type="journal article" date="2013" name="Genome Announc.">
        <title>Genome Sequence of Naphthalene-Degrading Soil Bacterium Pseudomonas putida CSV86.</title>
        <authorList>
            <person name="Phale P.S."/>
            <person name="Paliwal V."/>
            <person name="Raju S.C."/>
            <person name="Modak A."/>
            <person name="Purohit H.J."/>
        </authorList>
    </citation>
    <scope>NUCLEOTIDE SEQUENCE [LARGE SCALE GENOMIC DNA]</scope>
    <source>
        <strain evidence="1 2">CSV86</strain>
    </source>
</reference>
<gene>
    <name evidence="1" type="ORF">CSV86_020640</name>
</gene>
<dbReference type="Proteomes" id="UP000010448">
    <property type="component" value="Unassembled WGS sequence"/>
</dbReference>
<dbReference type="RefSeq" id="WP_009399729.1">
    <property type="nucleotide sequence ID" value="NZ_AMWJ02000002.1"/>
</dbReference>